<dbReference type="AlphaFoldDB" id="A0A392V2V9"/>
<evidence type="ECO:0000313" key="2">
    <source>
        <dbReference type="Proteomes" id="UP000265520"/>
    </source>
</evidence>
<evidence type="ECO:0000313" key="1">
    <source>
        <dbReference type="EMBL" id="MCI80730.1"/>
    </source>
</evidence>
<comment type="caution">
    <text evidence="1">The sequence shown here is derived from an EMBL/GenBank/DDBJ whole genome shotgun (WGS) entry which is preliminary data.</text>
</comment>
<sequence length="45" mass="4853">MTSGVVLTRRIKGGASMSFFLAKIRTMEVLFCLDVSRCGLDGSVV</sequence>
<keyword evidence="2" id="KW-1185">Reference proteome</keyword>
<accession>A0A392V2V9</accession>
<dbReference type="Proteomes" id="UP000265520">
    <property type="component" value="Unassembled WGS sequence"/>
</dbReference>
<organism evidence="1 2">
    <name type="scientific">Trifolium medium</name>
    <dbReference type="NCBI Taxonomy" id="97028"/>
    <lineage>
        <taxon>Eukaryota</taxon>
        <taxon>Viridiplantae</taxon>
        <taxon>Streptophyta</taxon>
        <taxon>Embryophyta</taxon>
        <taxon>Tracheophyta</taxon>
        <taxon>Spermatophyta</taxon>
        <taxon>Magnoliopsida</taxon>
        <taxon>eudicotyledons</taxon>
        <taxon>Gunneridae</taxon>
        <taxon>Pentapetalae</taxon>
        <taxon>rosids</taxon>
        <taxon>fabids</taxon>
        <taxon>Fabales</taxon>
        <taxon>Fabaceae</taxon>
        <taxon>Papilionoideae</taxon>
        <taxon>50 kb inversion clade</taxon>
        <taxon>NPAAA clade</taxon>
        <taxon>Hologalegina</taxon>
        <taxon>IRL clade</taxon>
        <taxon>Trifolieae</taxon>
        <taxon>Trifolium</taxon>
    </lineage>
</organism>
<dbReference type="EMBL" id="LXQA011002063">
    <property type="protein sequence ID" value="MCI80730.1"/>
    <property type="molecule type" value="Genomic_DNA"/>
</dbReference>
<feature type="non-terminal residue" evidence="1">
    <location>
        <position position="45"/>
    </location>
</feature>
<protein>
    <submittedName>
        <fullName evidence="1">Uncharacterized protein</fullName>
    </submittedName>
</protein>
<name>A0A392V2V9_9FABA</name>
<proteinExistence type="predicted"/>
<reference evidence="1 2" key="1">
    <citation type="journal article" date="2018" name="Front. Plant Sci.">
        <title>Red Clover (Trifolium pratense) and Zigzag Clover (T. medium) - A Picture of Genomic Similarities and Differences.</title>
        <authorList>
            <person name="Dluhosova J."/>
            <person name="Istvanek J."/>
            <person name="Nedelnik J."/>
            <person name="Repkova J."/>
        </authorList>
    </citation>
    <scope>NUCLEOTIDE SEQUENCE [LARGE SCALE GENOMIC DNA]</scope>
    <source>
        <strain evidence="2">cv. 10/8</strain>
        <tissue evidence="1">Leaf</tissue>
    </source>
</reference>